<dbReference type="SUPFAM" id="SSF47729">
    <property type="entry name" value="IHF-like DNA-binding proteins"/>
    <property type="match status" value="1"/>
</dbReference>
<keyword evidence="2" id="KW-1185">Reference proteome</keyword>
<organism evidence="1 2">
    <name type="scientific">Virgibacillus tibetensis</name>
    <dbReference type="NCBI Taxonomy" id="3042313"/>
    <lineage>
        <taxon>Bacteria</taxon>
        <taxon>Bacillati</taxon>
        <taxon>Bacillota</taxon>
        <taxon>Bacilli</taxon>
        <taxon>Bacillales</taxon>
        <taxon>Bacillaceae</taxon>
        <taxon>Virgibacillus</taxon>
    </lineage>
</organism>
<dbReference type="Pfam" id="PF00216">
    <property type="entry name" value="Bac_DNA_binding"/>
    <property type="match status" value="1"/>
</dbReference>
<proteinExistence type="predicted"/>
<evidence type="ECO:0000313" key="1">
    <source>
        <dbReference type="EMBL" id="MEC5422562.1"/>
    </source>
</evidence>
<dbReference type="RefSeq" id="WP_327606402.1">
    <property type="nucleotide sequence ID" value="NZ_JARZFX010000001.1"/>
</dbReference>
<accession>A0ABU6KB55</accession>
<dbReference type="InterPro" id="IPR000119">
    <property type="entry name" value="Hist_DNA-bd"/>
</dbReference>
<dbReference type="EMBL" id="JARZFX010000001">
    <property type="protein sequence ID" value="MEC5422562.1"/>
    <property type="molecule type" value="Genomic_DNA"/>
</dbReference>
<keyword evidence="1" id="KW-0238">DNA-binding</keyword>
<reference evidence="1 2" key="1">
    <citation type="journal article" date="2024" name="Int. J. Syst. Evol. Microbiol.">
        <title>Virgibacillus tibetensis sp. nov., isolated from salt lake on the Tibetan Plateau of China.</title>
        <authorList>
            <person name="Phurbu D."/>
            <person name="Liu Z.-X."/>
            <person name="Wang R."/>
            <person name="Zheng Y.-Y."/>
            <person name="Liu H.-C."/>
            <person name="Zhou Y.-G."/>
            <person name="Yu Y.-J."/>
            <person name="Li A.-H."/>
        </authorList>
    </citation>
    <scope>NUCLEOTIDE SEQUENCE [LARGE SCALE GENOMIC DNA]</scope>
    <source>
        <strain evidence="1 2">C22-A2</strain>
    </source>
</reference>
<protein>
    <submittedName>
        <fullName evidence="1">HU family DNA-binding protein</fullName>
    </submittedName>
</protein>
<dbReference type="GO" id="GO:0003677">
    <property type="term" value="F:DNA binding"/>
    <property type="evidence" value="ECO:0007669"/>
    <property type="project" value="UniProtKB-KW"/>
</dbReference>
<dbReference type="Gene3D" id="4.10.520.10">
    <property type="entry name" value="IHF-like DNA-binding proteins"/>
    <property type="match status" value="1"/>
</dbReference>
<comment type="caution">
    <text evidence="1">The sequence shown here is derived from an EMBL/GenBank/DDBJ whole genome shotgun (WGS) entry which is preliminary data.</text>
</comment>
<dbReference type="InterPro" id="IPR010992">
    <property type="entry name" value="IHF-like_DNA-bd_dom_sf"/>
</dbReference>
<dbReference type="Proteomes" id="UP001335737">
    <property type="component" value="Unassembled WGS sequence"/>
</dbReference>
<sequence>MKGLFYLSRRSSRIGRNPVTGEEFDVPEREAMAFRTSPAYAKRLRERRKVIAKQRMNKEAPSE</sequence>
<evidence type="ECO:0000313" key="2">
    <source>
        <dbReference type="Proteomes" id="UP001335737"/>
    </source>
</evidence>
<gene>
    <name evidence="1" type="ORF">QGM71_03530</name>
</gene>
<name>A0ABU6KB55_9BACI</name>